<keyword evidence="1" id="KW-0472">Membrane</keyword>
<dbReference type="AlphaFoldDB" id="A0A1C7MIP0"/>
<name>A0A1C7MIP0_GRIFR</name>
<dbReference type="EMBL" id="LUGG01000003">
    <property type="protein sequence ID" value="OBZ76678.1"/>
    <property type="molecule type" value="Genomic_DNA"/>
</dbReference>
<evidence type="ECO:0000256" key="1">
    <source>
        <dbReference type="SAM" id="Phobius"/>
    </source>
</evidence>
<organism evidence="2 3">
    <name type="scientific">Grifola frondosa</name>
    <name type="common">Maitake</name>
    <name type="synonym">Polyporus frondosus</name>
    <dbReference type="NCBI Taxonomy" id="5627"/>
    <lineage>
        <taxon>Eukaryota</taxon>
        <taxon>Fungi</taxon>
        <taxon>Dikarya</taxon>
        <taxon>Basidiomycota</taxon>
        <taxon>Agaricomycotina</taxon>
        <taxon>Agaricomycetes</taxon>
        <taxon>Polyporales</taxon>
        <taxon>Grifolaceae</taxon>
        <taxon>Grifola</taxon>
    </lineage>
</organism>
<evidence type="ECO:0000313" key="3">
    <source>
        <dbReference type="Proteomes" id="UP000092993"/>
    </source>
</evidence>
<dbReference type="STRING" id="5627.A0A1C7MIP0"/>
<comment type="caution">
    <text evidence="2">The sequence shown here is derived from an EMBL/GenBank/DDBJ whole genome shotgun (WGS) entry which is preliminary data.</text>
</comment>
<dbReference type="OMA" id="RDEICST"/>
<keyword evidence="1" id="KW-0812">Transmembrane</keyword>
<keyword evidence="3" id="KW-1185">Reference proteome</keyword>
<protein>
    <submittedName>
        <fullName evidence="2">Uncharacterized protein</fullName>
    </submittedName>
</protein>
<gene>
    <name evidence="2" type="ORF">A0H81_03248</name>
</gene>
<reference evidence="2 3" key="1">
    <citation type="submission" date="2016-03" db="EMBL/GenBank/DDBJ databases">
        <title>Whole genome sequencing of Grifola frondosa 9006-11.</title>
        <authorList>
            <person name="Min B."/>
            <person name="Park H."/>
            <person name="Kim J.-G."/>
            <person name="Cho H."/>
            <person name="Oh Y.-L."/>
            <person name="Kong W.-S."/>
            <person name="Choi I.-G."/>
        </authorList>
    </citation>
    <scope>NUCLEOTIDE SEQUENCE [LARGE SCALE GENOMIC DNA]</scope>
    <source>
        <strain evidence="2 3">9006-11</strain>
    </source>
</reference>
<dbReference type="Proteomes" id="UP000092993">
    <property type="component" value="Unassembled WGS sequence"/>
</dbReference>
<keyword evidence="1" id="KW-1133">Transmembrane helix</keyword>
<dbReference type="OrthoDB" id="3249523at2759"/>
<accession>A0A1C7MIP0</accession>
<proteinExistence type="predicted"/>
<evidence type="ECO:0000313" key="2">
    <source>
        <dbReference type="EMBL" id="OBZ76678.1"/>
    </source>
</evidence>
<sequence>MREKKAACRLFLDHSGQVYRSLVSSVNPSEDEDIFLDMHMRYLCRAARSIQQFVDATGVKTSIKLMKSFYSLFVLVAVVATSYALPNSLRARDEICSTVIATFSIAVGDKTVVLTTLGCETDNSTSVETLKARQSATDPTDVCDELCTILCGISGDLPPTTEDCAVVVDAITILNGAISPTFIVESNHEQQLVYGTCAFFFENFSPDTLEYCWLSLSEIGSEAASACLPPTQPVHSLGLCTAGDGTWTAGVGHS</sequence>
<feature type="transmembrane region" description="Helical" evidence="1">
    <location>
        <begin position="69"/>
        <end position="86"/>
    </location>
</feature>